<keyword evidence="8" id="KW-0863">Zinc-finger</keyword>
<dbReference type="GO" id="GO:0061630">
    <property type="term" value="F:ubiquitin protein ligase activity"/>
    <property type="evidence" value="ECO:0007669"/>
    <property type="project" value="UniProtKB-EC"/>
</dbReference>
<name>A0A5J5NKN8_GOSBA</name>
<dbReference type="EMBL" id="CM018227">
    <property type="protein sequence ID" value="KAB1993251.1"/>
    <property type="molecule type" value="Genomic_DNA"/>
</dbReference>
<protein>
    <recommendedName>
        <fullName evidence="4">RBR-type E3 ubiquitin transferase</fullName>
        <ecNumber evidence="4">2.3.2.31</ecNumber>
    </recommendedName>
</protein>
<accession>A0A5J5NKN8</accession>
<keyword evidence="6" id="KW-0479">Metal-binding</keyword>
<dbReference type="Pfam" id="PF01485">
    <property type="entry name" value="IBR"/>
    <property type="match status" value="1"/>
</dbReference>
<gene>
    <name evidence="12" type="ORF">ES319_D13G016600v1</name>
</gene>
<evidence type="ECO:0000256" key="4">
    <source>
        <dbReference type="ARBA" id="ARBA00012251"/>
    </source>
</evidence>
<dbReference type="Gene3D" id="2.20.25.20">
    <property type="match status" value="1"/>
</dbReference>
<dbReference type="CDD" id="cd22582">
    <property type="entry name" value="BRcat_RBR_unk"/>
    <property type="match status" value="1"/>
</dbReference>
<evidence type="ECO:0000256" key="8">
    <source>
        <dbReference type="ARBA" id="ARBA00022771"/>
    </source>
</evidence>
<comment type="cofactor">
    <cofactor evidence="2">
        <name>Zn(2+)</name>
        <dbReference type="ChEBI" id="CHEBI:29105"/>
    </cofactor>
</comment>
<reference evidence="13" key="1">
    <citation type="journal article" date="2020" name="Nat. Genet.">
        <title>Genomic diversifications of five Gossypium allopolyploid species and their impact on cotton improvement.</title>
        <authorList>
            <person name="Chen Z.J."/>
            <person name="Sreedasyam A."/>
            <person name="Ando A."/>
            <person name="Song Q."/>
            <person name="De Santiago L.M."/>
            <person name="Hulse-Kemp A.M."/>
            <person name="Ding M."/>
            <person name="Ye W."/>
            <person name="Kirkbride R.C."/>
            <person name="Jenkins J."/>
            <person name="Plott C."/>
            <person name="Lovell J."/>
            <person name="Lin Y.M."/>
            <person name="Vaughn R."/>
            <person name="Liu B."/>
            <person name="Simpson S."/>
            <person name="Scheffler B.E."/>
            <person name="Wen L."/>
            <person name="Saski C.A."/>
            <person name="Grover C.E."/>
            <person name="Hu G."/>
            <person name="Conover J.L."/>
            <person name="Carlson J.W."/>
            <person name="Shu S."/>
            <person name="Boston L.B."/>
            <person name="Williams M."/>
            <person name="Peterson D.G."/>
            <person name="McGee K."/>
            <person name="Jones D.C."/>
            <person name="Wendel J.F."/>
            <person name="Stelly D.M."/>
            <person name="Grimwood J."/>
            <person name="Schmutz J."/>
        </authorList>
    </citation>
    <scope>NUCLEOTIDE SEQUENCE [LARGE SCALE GENOMIC DNA]</scope>
    <source>
        <strain evidence="13">cv. 3-79</strain>
    </source>
</reference>
<keyword evidence="10" id="KW-0862">Zinc</keyword>
<organism evidence="12 13">
    <name type="scientific">Gossypium barbadense</name>
    <name type="common">Sea Island cotton</name>
    <name type="synonym">Hibiscus barbadensis</name>
    <dbReference type="NCBI Taxonomy" id="3634"/>
    <lineage>
        <taxon>Eukaryota</taxon>
        <taxon>Viridiplantae</taxon>
        <taxon>Streptophyta</taxon>
        <taxon>Embryophyta</taxon>
        <taxon>Tracheophyta</taxon>
        <taxon>Spermatophyta</taxon>
        <taxon>Magnoliopsida</taxon>
        <taxon>eudicotyledons</taxon>
        <taxon>Gunneridae</taxon>
        <taxon>Pentapetalae</taxon>
        <taxon>rosids</taxon>
        <taxon>malvids</taxon>
        <taxon>Malvales</taxon>
        <taxon>Malvaceae</taxon>
        <taxon>Malvoideae</taxon>
        <taxon>Gossypium</taxon>
    </lineage>
</organism>
<dbReference type="PANTHER" id="PTHR11685">
    <property type="entry name" value="RBR FAMILY RING FINGER AND IBR DOMAIN-CONTAINING"/>
    <property type="match status" value="1"/>
</dbReference>
<evidence type="ECO:0000256" key="6">
    <source>
        <dbReference type="ARBA" id="ARBA00022723"/>
    </source>
</evidence>
<sequence length="251" mass="28615">MLYAESKWRLKGNSVMNGREDNHFLSFDSETHQHSNNGSIPTYVCEIYVEAKPLDISFNIKDCEGVLDPDFCSEILPRDLFNRWGKALCESALLASEKFYCPYQDCSALLVNDGEKSIQRSRCPLCKRVFCVRCNVAWHSGVDCNKFQKLKTLGSDAMFVNLATRKKWRQCPNCKMLVGRSFGCHHVKCRSVWRTLLLQLWRKVKQSSSSVVHVSMGKMMKLLMAAALNISVQHHSFVGMLFAKIIMPCAC</sequence>
<evidence type="ECO:0000256" key="3">
    <source>
        <dbReference type="ARBA" id="ARBA00004906"/>
    </source>
</evidence>
<evidence type="ECO:0000256" key="1">
    <source>
        <dbReference type="ARBA" id="ARBA00001798"/>
    </source>
</evidence>
<dbReference type="InterPro" id="IPR002867">
    <property type="entry name" value="IBR_dom"/>
</dbReference>
<dbReference type="SUPFAM" id="SSF57850">
    <property type="entry name" value="RING/U-box"/>
    <property type="match status" value="2"/>
</dbReference>
<dbReference type="PROSITE" id="PS51873">
    <property type="entry name" value="TRIAD"/>
    <property type="match status" value="1"/>
</dbReference>
<keyword evidence="13" id="KW-1185">Reference proteome</keyword>
<evidence type="ECO:0000256" key="5">
    <source>
        <dbReference type="ARBA" id="ARBA00022679"/>
    </source>
</evidence>
<evidence type="ECO:0000256" key="10">
    <source>
        <dbReference type="ARBA" id="ARBA00022833"/>
    </source>
</evidence>
<dbReference type="SMART" id="SM00647">
    <property type="entry name" value="IBR"/>
    <property type="match status" value="1"/>
</dbReference>
<dbReference type="Proteomes" id="UP000327439">
    <property type="component" value="Chromosome D13"/>
</dbReference>
<dbReference type="GO" id="GO:0016567">
    <property type="term" value="P:protein ubiquitination"/>
    <property type="evidence" value="ECO:0007669"/>
    <property type="project" value="UniProtKB-UniPathway"/>
</dbReference>
<evidence type="ECO:0000256" key="9">
    <source>
        <dbReference type="ARBA" id="ARBA00022786"/>
    </source>
</evidence>
<evidence type="ECO:0000259" key="11">
    <source>
        <dbReference type="PROSITE" id="PS51873"/>
    </source>
</evidence>
<evidence type="ECO:0000256" key="7">
    <source>
        <dbReference type="ARBA" id="ARBA00022737"/>
    </source>
</evidence>
<proteinExistence type="predicted"/>
<dbReference type="UniPathway" id="UPA00143"/>
<comment type="pathway">
    <text evidence="3">Protein modification; protein ubiquitination.</text>
</comment>
<keyword evidence="7" id="KW-0677">Repeat</keyword>
<dbReference type="InterPro" id="IPR031127">
    <property type="entry name" value="E3_UB_ligase_RBR"/>
</dbReference>
<dbReference type="OrthoDB" id="10009520at2759"/>
<evidence type="ECO:0000256" key="2">
    <source>
        <dbReference type="ARBA" id="ARBA00001947"/>
    </source>
</evidence>
<dbReference type="EC" id="2.3.2.31" evidence="4"/>
<evidence type="ECO:0000313" key="13">
    <source>
        <dbReference type="Proteomes" id="UP000327439"/>
    </source>
</evidence>
<evidence type="ECO:0000313" key="12">
    <source>
        <dbReference type="EMBL" id="KAB1993251.1"/>
    </source>
</evidence>
<dbReference type="GO" id="GO:0008270">
    <property type="term" value="F:zinc ion binding"/>
    <property type="evidence" value="ECO:0007669"/>
    <property type="project" value="UniProtKB-KW"/>
</dbReference>
<comment type="catalytic activity">
    <reaction evidence="1">
        <text>[E2 ubiquitin-conjugating enzyme]-S-ubiquitinyl-L-cysteine + [acceptor protein]-L-lysine = [E2 ubiquitin-conjugating enzyme]-L-cysteine + [acceptor protein]-N(6)-ubiquitinyl-L-lysine.</text>
        <dbReference type="EC" id="2.3.2.31"/>
    </reaction>
</comment>
<keyword evidence="5" id="KW-0808">Transferase</keyword>
<dbReference type="Gene3D" id="1.20.120.1750">
    <property type="match status" value="1"/>
</dbReference>
<dbReference type="InterPro" id="IPR044066">
    <property type="entry name" value="TRIAD_supradom"/>
</dbReference>
<keyword evidence="9" id="KW-0833">Ubl conjugation pathway</keyword>
<dbReference type="AlphaFoldDB" id="A0A5J5NKN8"/>
<feature type="domain" description="RING-type" evidence="11">
    <location>
        <begin position="1"/>
        <end position="220"/>
    </location>
</feature>